<feature type="non-terminal residue" evidence="1">
    <location>
        <position position="11"/>
    </location>
</feature>
<gene>
    <name evidence="1" type="ORF">VCHENC02_4778</name>
</gene>
<proteinExistence type="predicted"/>
<name>A0A454CSM2_VIBHA</name>
<reference evidence="1 2" key="1">
    <citation type="submission" date="2012-10" db="EMBL/GenBank/DDBJ databases">
        <title>Genome sequence of Vibrio Cholerae HENC-02.</title>
        <authorList>
            <person name="Eppinger M."/>
            <person name="Hasan N.A."/>
            <person name="Sengamalay N."/>
            <person name="Hine E."/>
            <person name="Su Q."/>
            <person name="Daugherty S.C."/>
            <person name="Young S."/>
            <person name="Sadzewicz L."/>
            <person name="Tallon L."/>
            <person name="Cebula T.A."/>
            <person name="Ravel J."/>
            <person name="Colwell R.R."/>
        </authorList>
    </citation>
    <scope>NUCLEOTIDE SEQUENCE [LARGE SCALE GENOMIC DNA]</scope>
    <source>
        <strain evidence="1 2">HENC-02</strain>
    </source>
</reference>
<sequence length="11" mass="1334">MYSLNKQPCHL</sequence>
<dbReference type="EMBL" id="AJSR01002099">
    <property type="protein sequence ID" value="EKM29407.1"/>
    <property type="molecule type" value="Genomic_DNA"/>
</dbReference>
<organism evidence="1 2">
    <name type="scientific">Vibrio harveyi</name>
    <name type="common">Beneckea harveyi</name>
    <dbReference type="NCBI Taxonomy" id="669"/>
    <lineage>
        <taxon>Bacteria</taxon>
        <taxon>Pseudomonadati</taxon>
        <taxon>Pseudomonadota</taxon>
        <taxon>Gammaproteobacteria</taxon>
        <taxon>Vibrionales</taxon>
        <taxon>Vibrionaceae</taxon>
        <taxon>Vibrio</taxon>
    </lineage>
</organism>
<protein>
    <submittedName>
        <fullName evidence="1">Uncharacterized protein</fullName>
    </submittedName>
</protein>
<evidence type="ECO:0000313" key="2">
    <source>
        <dbReference type="Proteomes" id="UP000008367"/>
    </source>
</evidence>
<dbReference type="Proteomes" id="UP000008367">
    <property type="component" value="Unassembled WGS sequence"/>
</dbReference>
<accession>A0A454CSM2</accession>
<evidence type="ECO:0000313" key="1">
    <source>
        <dbReference type="EMBL" id="EKM29407.1"/>
    </source>
</evidence>
<comment type="caution">
    <text evidence="1">The sequence shown here is derived from an EMBL/GenBank/DDBJ whole genome shotgun (WGS) entry which is preliminary data.</text>
</comment>